<dbReference type="InterPro" id="IPR029063">
    <property type="entry name" value="SAM-dependent_MTases_sf"/>
</dbReference>
<feature type="region of interest" description="Disordered" evidence="8">
    <location>
        <begin position="562"/>
        <end position="588"/>
    </location>
</feature>
<accession>A0A8H4RC97</accession>
<dbReference type="Gene3D" id="3.30.70.250">
    <property type="entry name" value="Malonyl-CoA ACP transacylase, ACP-binding"/>
    <property type="match status" value="1"/>
</dbReference>
<dbReference type="Pfam" id="PF00109">
    <property type="entry name" value="ketoacyl-synt"/>
    <property type="match status" value="1"/>
</dbReference>
<feature type="domain" description="PKS/mFAS DH" evidence="10">
    <location>
        <begin position="755"/>
        <end position="1051"/>
    </location>
</feature>
<dbReference type="GO" id="GO:0044550">
    <property type="term" value="P:secondary metabolite biosynthetic process"/>
    <property type="evidence" value="ECO:0007669"/>
    <property type="project" value="TreeGrafter"/>
</dbReference>
<dbReference type="Gene3D" id="3.40.366.10">
    <property type="entry name" value="Malonyl-Coenzyme A Acyl Carrier Protein, domain 2"/>
    <property type="match status" value="1"/>
</dbReference>
<dbReference type="Pfam" id="PF08240">
    <property type="entry name" value="ADH_N"/>
    <property type="match status" value="1"/>
</dbReference>
<dbReference type="PROSITE" id="PS52004">
    <property type="entry name" value="KS3_2"/>
    <property type="match status" value="1"/>
</dbReference>
<dbReference type="InterPro" id="IPR049551">
    <property type="entry name" value="PKS_DH_C"/>
</dbReference>
<dbReference type="PROSITE" id="PS52019">
    <property type="entry name" value="PKS_MFAS_DH"/>
    <property type="match status" value="1"/>
</dbReference>
<feature type="region of interest" description="C-terminal hotdog fold" evidence="7">
    <location>
        <begin position="908"/>
        <end position="1051"/>
    </location>
</feature>
<dbReference type="EMBL" id="JAAMPI010001349">
    <property type="protein sequence ID" value="KAF4625552.1"/>
    <property type="molecule type" value="Genomic_DNA"/>
</dbReference>
<dbReference type="InterPro" id="IPR050091">
    <property type="entry name" value="PKS_NRPS_Biosynth_Enz"/>
</dbReference>
<dbReference type="InterPro" id="IPR057326">
    <property type="entry name" value="KR_dom"/>
</dbReference>
<dbReference type="PANTHER" id="PTHR43775">
    <property type="entry name" value="FATTY ACID SYNTHASE"/>
    <property type="match status" value="1"/>
</dbReference>
<dbReference type="InterPro" id="IPR014031">
    <property type="entry name" value="Ketoacyl_synth_C"/>
</dbReference>
<reference evidence="11 12" key="1">
    <citation type="submission" date="2020-03" db="EMBL/GenBank/DDBJ databases">
        <title>Draft Genome Sequence of Cudoniella acicularis.</title>
        <authorList>
            <person name="Buettner E."/>
            <person name="Kellner H."/>
        </authorList>
    </citation>
    <scope>NUCLEOTIDE SEQUENCE [LARGE SCALE GENOMIC DNA]</scope>
    <source>
        <strain evidence="11 12">DSM 108380</strain>
    </source>
</reference>
<dbReference type="InterPro" id="IPR013149">
    <property type="entry name" value="ADH-like_C"/>
</dbReference>
<dbReference type="InterPro" id="IPR001227">
    <property type="entry name" value="Ac_transferase_dom_sf"/>
</dbReference>
<feature type="active site" description="Proton donor; for dehydratase activity" evidence="7">
    <location>
        <position position="969"/>
    </location>
</feature>
<evidence type="ECO:0000256" key="1">
    <source>
        <dbReference type="ARBA" id="ARBA00022450"/>
    </source>
</evidence>
<dbReference type="SMART" id="SM00825">
    <property type="entry name" value="PKS_KS"/>
    <property type="match status" value="1"/>
</dbReference>
<evidence type="ECO:0000256" key="2">
    <source>
        <dbReference type="ARBA" id="ARBA00022553"/>
    </source>
</evidence>
<evidence type="ECO:0000256" key="3">
    <source>
        <dbReference type="ARBA" id="ARBA00022679"/>
    </source>
</evidence>
<feature type="compositionally biased region" description="Polar residues" evidence="8">
    <location>
        <begin position="18"/>
        <end position="34"/>
    </location>
</feature>
<dbReference type="Gene3D" id="3.40.50.720">
    <property type="entry name" value="NAD(P)-binding Rossmann-like Domain"/>
    <property type="match status" value="2"/>
</dbReference>
<dbReference type="Proteomes" id="UP000566819">
    <property type="component" value="Unassembled WGS sequence"/>
</dbReference>
<dbReference type="SUPFAM" id="SSF53901">
    <property type="entry name" value="Thiolase-like"/>
    <property type="match status" value="1"/>
</dbReference>
<feature type="active site" description="Proton acceptor; for dehydratase activity" evidence="7">
    <location>
        <position position="793"/>
    </location>
</feature>
<feature type="compositionally biased region" description="Basic and acidic residues" evidence="8">
    <location>
        <begin position="562"/>
        <end position="581"/>
    </location>
</feature>
<keyword evidence="5" id="KW-0511">Multifunctional enzyme</keyword>
<sequence length="2220" mass="243407">MTSNISAGGGSDLFANGHSGTESQQGNKHLINSNNISLNGVSNNEVKSSGAIERVDANSSFTPVAICGMACRLPGGIRSPQELWDFLLSKGDARTRVPQARLNIDAYYSPTDKPGTVKTQHGYFLDEDLAAFDASLFAISPAEIEHCDPQQMQMLEVARECIEDAGETSWRGRKVGVYMGNYGEDWAEMCNKEPQQYDFHNVIGMADFTLANCVSYEMDLRGPSMTIRTACSSALVALNEACMAIGRGECESAIVGGSNPILAPGMTAKMIEIGVLSPDGSCKTFSADANGYARGEAINAIYIKSLNTVFRDGNPVREIIAGIATNHDGKTPGLSYPSAEAQEALMRRAYEVAGIKEFSETAFVECHGAGTPVGDPVEVSAVSRVFGNSGIYIGSVKSNFGHLEGALGLTSVVKSVMALENHTIPPNIKFNTPNLSIPFESAKLIVPIEPTPWPTARGERISVNSFGIGAPILMSFSTLPPVFMLAMSWKTHRTHHNCLIADVAFTLASKREHLPYRAFVVSSREQPGRASPVAKPSQTPAIIMVFTGQGAQWPQMGRDLFRSNKSGESRPEWTIESEMRNSAKTSRLGTAELSQPISTAIRIALVDALTVTGIAPTAVVGHSSGEITGAYASGALSAEEAITAAFHRGLIAKKQTRMGTMAAVGMSWTDAKKYLIPGVSVACEYSPKSVMLSGDADKVETVISEIQKARTDVLARLLKVDKAYHSYHMTEVGEDYHRLIKDKILEKTPAKPFFSRVTGKLLEVSEQLGARYWQKNLESPVLFRSAVSSVVDHPIRQNTLFLEIGPHSALAGPIRQILTEKSSTAPGIQEGFKLRNFIVSTALVVPEEEPVELITTFRQLRLTNSLNSSWWEFTIASHNGQLWSKHCIGEVTTMNENLGLDDDTAKLPRSVSVRDWYESYRRSNFNYEPQFQLFESIRSSTVAPGLATAEIRDDSLDGSQYNLHPTIVDNLLHLITIASLLEQPLKCRKNLPTSIRELSISHCSSKLVATASGACIGNGSTVGNCQLIAGGKIVLKASGIKLITMEEPGGNENHAAARQIWSRRIDFVGAEDLLKLCYDRSLYTPNLDELAQLCDIFNKLQAFANSFDISSFLQCLAHTKPNLRVLELGAGTGSSTAKIPTHLIPLYSKYTLSDFSSSLFASVERLKDSSNIEFAQLDISRDLEEQGFQDREFDLIIATNIMHKTESLSKSLNNTRKLLHPEGRLLLQELCPSSKWVNYIFGVFKGWWRGATDNRVDDPYIEMDSWETMLYAAGFQAPDAIVLDSKNPFQLNTIVVARPHMEKPANKQVTLFFTNKMVDHTQISNELLRRGYKIEWTTIEEPPMAGRDVISILDQDSPFLEGLTADNLIHFKAFLSRLGGSGVFWITSLSSIYCKDPRYAQILGFARTMRSEMGIDVAVCQTEGSWGDSKVVDIFEKFQRRIEDPVLTPEMEHAIYESQVNVGRLFPITLADELLTSEMNDRIVLSMERPGRLTDLHWSRRQSEAPQEDQVEVEVYCAGLNFRDLLVAKNTIELPETLFGFEAAGIVRRIGPKVANRQVGDRVMMLGHNTFSSLVTESELLCVKIPDELSFSDAATMPLVYITALYCLVDVARLEKGQSILIHGGSGGIGIAAIQIAQYIGAELYVTVSNEEKVRYLMKTFNLPRNRIFRSRETSFARKIMQETNGKGVDVVLNSLSGELLHATWNCIAEFGKMIEIGNTNHLAGGKLDMGGFLLNRGYYGVDIDRIRTGRPVVLARLLASIKNLFLYGYVQPIRSIKIFDATNVRDAFGYTQEGLHLGKIVLEIRQSPERTLLESAGHERKKTPIFDSGASYLLVGGLGGLGRSVSVWMVEHGARHLIFLSRSAGSHPEDSAFTQEPKSMGCGVELVRGSVVNLEDVGQAIKSASVTRPFKGILQMSMVLRDQGFPAMTWEDWQVAISPKIQATWNLHNCTAGAGIELDFFVLFSSISGVIGPPEDIGVLAGQKDSLRQVSAIAGHRVKARDLIDALVVTTIPPSLKSKKAWPLATYTDPAAFVLGLASTTSLSSAENRVIWRKDPRMAVHHNTSTASLESGDSAASNSLKTFLASARTDPAILQTSEVTKLLAVEIGRKLQLSFYKHTADALPRARLPCVEGPEGSFGNAANPASGGIQNPSSAPAILLYITDELLTVNTLKVELCDTSPAATPRLDDLNLHEITFHYQYLIVIQILRLPHLFKHVLP</sequence>
<evidence type="ECO:0008006" key="13">
    <source>
        <dbReference type="Google" id="ProtNLM"/>
    </source>
</evidence>
<dbReference type="SUPFAM" id="SSF52151">
    <property type="entry name" value="FabD/lysophospholipase-like"/>
    <property type="match status" value="1"/>
</dbReference>
<evidence type="ECO:0000256" key="5">
    <source>
        <dbReference type="ARBA" id="ARBA00023268"/>
    </source>
</evidence>
<evidence type="ECO:0000256" key="6">
    <source>
        <dbReference type="ARBA" id="ARBA00023315"/>
    </source>
</evidence>
<dbReference type="Gene3D" id="3.10.129.110">
    <property type="entry name" value="Polyketide synthase dehydratase"/>
    <property type="match status" value="1"/>
</dbReference>
<keyword evidence="2" id="KW-0597">Phosphoprotein</keyword>
<dbReference type="InterPro" id="IPR042104">
    <property type="entry name" value="PKS_dehydratase_sf"/>
</dbReference>
<dbReference type="Gene3D" id="3.40.50.150">
    <property type="entry name" value="Vaccinia Virus protein VP39"/>
    <property type="match status" value="1"/>
</dbReference>
<dbReference type="InterPro" id="IPR049900">
    <property type="entry name" value="PKS_mFAS_DH"/>
</dbReference>
<dbReference type="Pfam" id="PF08242">
    <property type="entry name" value="Methyltransf_12"/>
    <property type="match status" value="1"/>
</dbReference>
<dbReference type="InterPro" id="IPR036291">
    <property type="entry name" value="NAD(P)-bd_dom_sf"/>
</dbReference>
<dbReference type="InterPro" id="IPR016036">
    <property type="entry name" value="Malonyl_transacylase_ACP-bd"/>
</dbReference>
<name>A0A8H4RC97_9HELO</name>
<dbReference type="CDD" id="cd02440">
    <property type="entry name" value="AdoMet_MTases"/>
    <property type="match status" value="1"/>
</dbReference>
<dbReference type="InterPro" id="IPR020843">
    <property type="entry name" value="ER"/>
</dbReference>
<dbReference type="InterPro" id="IPR013968">
    <property type="entry name" value="PKS_KR"/>
</dbReference>
<dbReference type="SMART" id="SM00827">
    <property type="entry name" value="PKS_AT"/>
    <property type="match status" value="1"/>
</dbReference>
<dbReference type="Gene3D" id="3.40.47.10">
    <property type="match status" value="1"/>
</dbReference>
<dbReference type="CDD" id="cd05195">
    <property type="entry name" value="enoyl_red"/>
    <property type="match status" value="1"/>
</dbReference>
<evidence type="ECO:0000259" key="9">
    <source>
        <dbReference type="PROSITE" id="PS52004"/>
    </source>
</evidence>
<dbReference type="SUPFAM" id="SSF51735">
    <property type="entry name" value="NAD(P)-binding Rossmann-fold domains"/>
    <property type="match status" value="2"/>
</dbReference>
<comment type="caution">
    <text evidence="11">The sequence shown here is derived from an EMBL/GenBank/DDBJ whole genome shotgun (WGS) entry which is preliminary data.</text>
</comment>
<dbReference type="SUPFAM" id="SSF53335">
    <property type="entry name" value="S-adenosyl-L-methionine-dependent methyltransferases"/>
    <property type="match status" value="1"/>
</dbReference>
<dbReference type="Pfam" id="PF00698">
    <property type="entry name" value="Acyl_transf_1"/>
    <property type="match status" value="1"/>
</dbReference>
<dbReference type="GO" id="GO:0004312">
    <property type="term" value="F:fatty acid synthase activity"/>
    <property type="evidence" value="ECO:0007669"/>
    <property type="project" value="TreeGrafter"/>
</dbReference>
<dbReference type="GO" id="GO:0006633">
    <property type="term" value="P:fatty acid biosynthetic process"/>
    <property type="evidence" value="ECO:0007669"/>
    <property type="project" value="TreeGrafter"/>
</dbReference>
<dbReference type="SUPFAM" id="SSF50129">
    <property type="entry name" value="GroES-like"/>
    <property type="match status" value="1"/>
</dbReference>
<dbReference type="Pfam" id="PF14765">
    <property type="entry name" value="PS-DH"/>
    <property type="match status" value="1"/>
</dbReference>
<dbReference type="GO" id="GO:0016491">
    <property type="term" value="F:oxidoreductase activity"/>
    <property type="evidence" value="ECO:0007669"/>
    <property type="project" value="InterPro"/>
</dbReference>
<organism evidence="11 12">
    <name type="scientific">Cudoniella acicularis</name>
    <dbReference type="NCBI Taxonomy" id="354080"/>
    <lineage>
        <taxon>Eukaryota</taxon>
        <taxon>Fungi</taxon>
        <taxon>Dikarya</taxon>
        <taxon>Ascomycota</taxon>
        <taxon>Pezizomycotina</taxon>
        <taxon>Leotiomycetes</taxon>
        <taxon>Helotiales</taxon>
        <taxon>Tricladiaceae</taxon>
        <taxon>Cudoniella</taxon>
    </lineage>
</organism>
<keyword evidence="12" id="KW-1185">Reference proteome</keyword>
<evidence type="ECO:0000256" key="4">
    <source>
        <dbReference type="ARBA" id="ARBA00022857"/>
    </source>
</evidence>
<dbReference type="InterPro" id="IPR020841">
    <property type="entry name" value="PKS_Beta-ketoAc_synthase_dom"/>
</dbReference>
<dbReference type="InterPro" id="IPR013154">
    <property type="entry name" value="ADH-like_N"/>
</dbReference>
<feature type="region of interest" description="N-terminal hotdog fold" evidence="7">
    <location>
        <begin position="755"/>
        <end position="898"/>
    </location>
</feature>
<dbReference type="Pfam" id="PF00107">
    <property type="entry name" value="ADH_zinc_N"/>
    <property type="match status" value="1"/>
</dbReference>
<evidence type="ECO:0000313" key="12">
    <source>
        <dbReference type="Proteomes" id="UP000566819"/>
    </source>
</evidence>
<gene>
    <name evidence="11" type="ORF">G7Y89_g12616</name>
</gene>
<dbReference type="InterPro" id="IPR014043">
    <property type="entry name" value="Acyl_transferase_dom"/>
</dbReference>
<feature type="domain" description="Ketosynthase family 3 (KS3)" evidence="9">
    <location>
        <begin position="61"/>
        <end position="479"/>
    </location>
</feature>
<keyword evidence="1" id="KW-0596">Phosphopantetheine</keyword>
<dbReference type="Pfam" id="PF02801">
    <property type="entry name" value="Ketoacyl-synt_C"/>
    <property type="match status" value="1"/>
</dbReference>
<dbReference type="SUPFAM" id="SSF55048">
    <property type="entry name" value="Probable ACP-binding domain of malonyl-CoA ACP transacylase"/>
    <property type="match status" value="1"/>
</dbReference>
<evidence type="ECO:0000313" key="11">
    <source>
        <dbReference type="EMBL" id="KAF4625552.1"/>
    </source>
</evidence>
<feature type="region of interest" description="Disordered" evidence="8">
    <location>
        <begin position="1"/>
        <end position="34"/>
    </location>
</feature>
<protein>
    <recommendedName>
        <fullName evidence="13">Carrier domain-containing protein</fullName>
    </recommendedName>
</protein>
<dbReference type="InterPro" id="IPR013217">
    <property type="entry name" value="Methyltransf_12"/>
</dbReference>
<dbReference type="InterPro" id="IPR014030">
    <property type="entry name" value="Ketoacyl_synth_N"/>
</dbReference>
<dbReference type="OrthoDB" id="329835at2759"/>
<dbReference type="Gene3D" id="3.90.180.10">
    <property type="entry name" value="Medium-chain alcohol dehydrogenases, catalytic domain"/>
    <property type="match status" value="1"/>
</dbReference>
<dbReference type="CDD" id="cd00833">
    <property type="entry name" value="PKS"/>
    <property type="match status" value="1"/>
</dbReference>
<dbReference type="InterPro" id="IPR016035">
    <property type="entry name" value="Acyl_Trfase/lysoPLipase"/>
</dbReference>
<keyword evidence="6" id="KW-0012">Acyltransferase</keyword>
<evidence type="ECO:0000256" key="7">
    <source>
        <dbReference type="PROSITE-ProRule" id="PRU01363"/>
    </source>
</evidence>
<dbReference type="InterPro" id="IPR011032">
    <property type="entry name" value="GroES-like_sf"/>
</dbReference>
<evidence type="ECO:0000256" key="8">
    <source>
        <dbReference type="SAM" id="MobiDB-lite"/>
    </source>
</evidence>
<dbReference type="PANTHER" id="PTHR43775:SF28">
    <property type="entry name" value="SYNTHASE, PUTATIVE-RELATED"/>
    <property type="match status" value="1"/>
</dbReference>
<evidence type="ECO:0000259" key="10">
    <source>
        <dbReference type="PROSITE" id="PS52019"/>
    </source>
</evidence>
<dbReference type="SMART" id="SM00829">
    <property type="entry name" value="PKS_ER"/>
    <property type="match status" value="1"/>
</dbReference>
<dbReference type="Pfam" id="PF08659">
    <property type="entry name" value="KR"/>
    <property type="match status" value="1"/>
</dbReference>
<dbReference type="SMART" id="SM00822">
    <property type="entry name" value="PKS_KR"/>
    <property type="match status" value="1"/>
</dbReference>
<proteinExistence type="predicted"/>
<keyword evidence="4" id="KW-0521">NADP</keyword>
<dbReference type="InterPro" id="IPR016039">
    <property type="entry name" value="Thiolase-like"/>
</dbReference>
<keyword evidence="3" id="KW-0808">Transferase</keyword>